<feature type="transmembrane region" description="Helical" evidence="1">
    <location>
        <begin position="28"/>
        <end position="48"/>
    </location>
</feature>
<keyword evidence="1" id="KW-1133">Transmembrane helix</keyword>
<sequence length="81" mass="9333">MSPHRSNSGGEWPVLVGWRMASGWQMQGLLTFVVIIIYVSFDGVLILYQAVHLASYERHTGEFKDGVARQAYNRYPWAEMR</sequence>
<dbReference type="Proteomes" id="UP000807342">
    <property type="component" value="Unassembled WGS sequence"/>
</dbReference>
<reference evidence="2" key="1">
    <citation type="submission" date="2020-11" db="EMBL/GenBank/DDBJ databases">
        <authorList>
            <consortium name="DOE Joint Genome Institute"/>
            <person name="Ahrendt S."/>
            <person name="Riley R."/>
            <person name="Andreopoulos W."/>
            <person name="Labutti K."/>
            <person name="Pangilinan J."/>
            <person name="Ruiz-Duenas F.J."/>
            <person name="Barrasa J.M."/>
            <person name="Sanchez-Garcia M."/>
            <person name="Camarero S."/>
            <person name="Miyauchi S."/>
            <person name="Serrano A."/>
            <person name="Linde D."/>
            <person name="Babiker R."/>
            <person name="Drula E."/>
            <person name="Ayuso-Fernandez I."/>
            <person name="Pacheco R."/>
            <person name="Padilla G."/>
            <person name="Ferreira P."/>
            <person name="Barriuso J."/>
            <person name="Kellner H."/>
            <person name="Castanera R."/>
            <person name="Alfaro M."/>
            <person name="Ramirez L."/>
            <person name="Pisabarro A.G."/>
            <person name="Kuo A."/>
            <person name="Tritt A."/>
            <person name="Lipzen A."/>
            <person name="He G."/>
            <person name="Yan M."/>
            <person name="Ng V."/>
            <person name="Cullen D."/>
            <person name="Martin F."/>
            <person name="Rosso M.-N."/>
            <person name="Henrissat B."/>
            <person name="Hibbett D."/>
            <person name="Martinez A.T."/>
            <person name="Grigoriev I.V."/>
        </authorList>
    </citation>
    <scope>NUCLEOTIDE SEQUENCE</scope>
    <source>
        <strain evidence="2">MF-IS2</strain>
    </source>
</reference>
<comment type="caution">
    <text evidence="2">The sequence shown here is derived from an EMBL/GenBank/DDBJ whole genome shotgun (WGS) entry which is preliminary data.</text>
</comment>
<keyword evidence="1" id="KW-0812">Transmembrane</keyword>
<gene>
    <name evidence="2" type="ORF">P691DRAFT_302146</name>
</gene>
<accession>A0A9P5XI57</accession>
<dbReference type="AlphaFoldDB" id="A0A9P5XI57"/>
<evidence type="ECO:0000313" key="3">
    <source>
        <dbReference type="Proteomes" id="UP000807342"/>
    </source>
</evidence>
<dbReference type="EMBL" id="MU151079">
    <property type="protein sequence ID" value="KAF9451862.1"/>
    <property type="molecule type" value="Genomic_DNA"/>
</dbReference>
<evidence type="ECO:0000313" key="2">
    <source>
        <dbReference type="EMBL" id="KAF9451862.1"/>
    </source>
</evidence>
<name>A0A9P5XI57_9AGAR</name>
<evidence type="ECO:0000256" key="1">
    <source>
        <dbReference type="SAM" id="Phobius"/>
    </source>
</evidence>
<keyword evidence="3" id="KW-1185">Reference proteome</keyword>
<proteinExistence type="predicted"/>
<protein>
    <submittedName>
        <fullName evidence="2">Uncharacterized protein</fullName>
    </submittedName>
</protein>
<organism evidence="2 3">
    <name type="scientific">Macrolepiota fuliginosa MF-IS2</name>
    <dbReference type="NCBI Taxonomy" id="1400762"/>
    <lineage>
        <taxon>Eukaryota</taxon>
        <taxon>Fungi</taxon>
        <taxon>Dikarya</taxon>
        <taxon>Basidiomycota</taxon>
        <taxon>Agaricomycotina</taxon>
        <taxon>Agaricomycetes</taxon>
        <taxon>Agaricomycetidae</taxon>
        <taxon>Agaricales</taxon>
        <taxon>Agaricineae</taxon>
        <taxon>Agaricaceae</taxon>
        <taxon>Macrolepiota</taxon>
    </lineage>
</organism>
<keyword evidence="1" id="KW-0472">Membrane</keyword>